<keyword evidence="1" id="KW-0812">Transmembrane</keyword>
<dbReference type="Proteomes" id="UP000320421">
    <property type="component" value="Chromosome"/>
</dbReference>
<keyword evidence="1" id="KW-1133">Transmembrane helix</keyword>
<reference evidence="2 3" key="1">
    <citation type="submission" date="2019-02" db="EMBL/GenBank/DDBJ databases">
        <title>Deep-cultivation of Planctomycetes and their phenomic and genomic characterization uncovers novel biology.</title>
        <authorList>
            <person name="Wiegand S."/>
            <person name="Jogler M."/>
            <person name="Boedeker C."/>
            <person name="Pinto D."/>
            <person name="Vollmers J."/>
            <person name="Rivas-Marin E."/>
            <person name="Kohn T."/>
            <person name="Peeters S.H."/>
            <person name="Heuer A."/>
            <person name="Rast P."/>
            <person name="Oberbeckmann S."/>
            <person name="Bunk B."/>
            <person name="Jeske O."/>
            <person name="Meyerdierks A."/>
            <person name="Storesund J.E."/>
            <person name="Kallscheuer N."/>
            <person name="Luecker S."/>
            <person name="Lage O.M."/>
            <person name="Pohl T."/>
            <person name="Merkel B.J."/>
            <person name="Hornburger P."/>
            <person name="Mueller R.-W."/>
            <person name="Bruemmer F."/>
            <person name="Labrenz M."/>
            <person name="Spormann A.M."/>
            <person name="Op den Camp H."/>
            <person name="Overmann J."/>
            <person name="Amann R."/>
            <person name="Jetten M.S.M."/>
            <person name="Mascher T."/>
            <person name="Medema M.H."/>
            <person name="Devos D.P."/>
            <person name="Kaster A.-K."/>
            <person name="Ovreas L."/>
            <person name="Rohde M."/>
            <person name="Galperin M.Y."/>
            <person name="Jogler C."/>
        </authorList>
    </citation>
    <scope>NUCLEOTIDE SEQUENCE [LARGE SCALE GENOMIC DNA]</scope>
    <source>
        <strain evidence="2 3">HG66A1</strain>
    </source>
</reference>
<evidence type="ECO:0000313" key="3">
    <source>
        <dbReference type="Proteomes" id="UP000320421"/>
    </source>
</evidence>
<dbReference type="RefSeq" id="WP_145184436.1">
    <property type="nucleotide sequence ID" value="NZ_CP036266.1"/>
</dbReference>
<protein>
    <submittedName>
        <fullName evidence="2">Uncharacterized protein</fullName>
    </submittedName>
</protein>
<evidence type="ECO:0000256" key="1">
    <source>
        <dbReference type="SAM" id="Phobius"/>
    </source>
</evidence>
<dbReference type="EMBL" id="CP036266">
    <property type="protein sequence ID" value="QDT20926.1"/>
    <property type="molecule type" value="Genomic_DNA"/>
</dbReference>
<keyword evidence="3" id="KW-1185">Reference proteome</keyword>
<organism evidence="2 3">
    <name type="scientific">Gimesia chilikensis</name>
    <dbReference type="NCBI Taxonomy" id="2605989"/>
    <lineage>
        <taxon>Bacteria</taxon>
        <taxon>Pseudomonadati</taxon>
        <taxon>Planctomycetota</taxon>
        <taxon>Planctomycetia</taxon>
        <taxon>Planctomycetales</taxon>
        <taxon>Planctomycetaceae</taxon>
        <taxon>Gimesia</taxon>
    </lineage>
</organism>
<name>A0A517PNH5_9PLAN</name>
<sequence>MSSPGYIIALVITCVVVGLIHIFGFKSRRQAIRIRRGQIISPKKSYEIHAWCTNKDARGFIPNRLAKYGYEVFMVTPSYDRPGDFTFAVRGPSLKKLMRLLNEDADFEVV</sequence>
<dbReference type="AlphaFoldDB" id="A0A517PNH5"/>
<feature type="transmembrane region" description="Helical" evidence="1">
    <location>
        <begin position="6"/>
        <end position="25"/>
    </location>
</feature>
<accession>A0A517PNH5</accession>
<gene>
    <name evidence="2" type="ORF">HG66A1_27170</name>
</gene>
<proteinExistence type="predicted"/>
<keyword evidence="1" id="KW-0472">Membrane</keyword>
<evidence type="ECO:0000313" key="2">
    <source>
        <dbReference type="EMBL" id="QDT20926.1"/>
    </source>
</evidence>